<evidence type="ECO:0000313" key="2">
    <source>
        <dbReference type="Proteomes" id="UP000541058"/>
    </source>
</evidence>
<gene>
    <name evidence="1" type="ORF">GX355_10375</name>
</gene>
<sequence length="37" mass="4661">MWDAYREFDEARGNLGTFVNYKIRFRLIDLLRKKLRR</sequence>
<evidence type="ECO:0000313" key="1">
    <source>
        <dbReference type="EMBL" id="NLJ19250.1"/>
    </source>
</evidence>
<protein>
    <submittedName>
        <fullName evidence="1">Uncharacterized protein</fullName>
    </submittedName>
</protein>
<comment type="caution">
    <text evidence="1">The sequence shown here is derived from an EMBL/GenBank/DDBJ whole genome shotgun (WGS) entry which is preliminary data.</text>
</comment>
<dbReference type="AlphaFoldDB" id="A0A7X8C5A7"/>
<organism evidence="1 2">
    <name type="scientific">Globicatella sulfidifaciens</name>
    <dbReference type="NCBI Taxonomy" id="136093"/>
    <lineage>
        <taxon>Bacteria</taxon>
        <taxon>Bacillati</taxon>
        <taxon>Bacillota</taxon>
        <taxon>Bacilli</taxon>
        <taxon>Lactobacillales</taxon>
        <taxon>Aerococcaceae</taxon>
        <taxon>Globicatella</taxon>
    </lineage>
</organism>
<dbReference type="Proteomes" id="UP000541058">
    <property type="component" value="Unassembled WGS sequence"/>
</dbReference>
<dbReference type="EMBL" id="JAAYSM010000375">
    <property type="protein sequence ID" value="NLJ19250.1"/>
    <property type="molecule type" value="Genomic_DNA"/>
</dbReference>
<name>A0A7X8C5A7_9LACT</name>
<accession>A0A7X8C5A7</accession>
<proteinExistence type="predicted"/>
<reference evidence="1 2" key="1">
    <citation type="journal article" date="2020" name="Biotechnol. Biofuels">
        <title>New insights from the biogas microbiome by comprehensive genome-resolved metagenomics of nearly 1600 species originating from multiple anaerobic digesters.</title>
        <authorList>
            <person name="Campanaro S."/>
            <person name="Treu L."/>
            <person name="Rodriguez-R L.M."/>
            <person name="Kovalovszki A."/>
            <person name="Ziels R.M."/>
            <person name="Maus I."/>
            <person name="Zhu X."/>
            <person name="Kougias P.G."/>
            <person name="Basile A."/>
            <person name="Luo G."/>
            <person name="Schluter A."/>
            <person name="Konstantinidis K.T."/>
            <person name="Angelidaki I."/>
        </authorList>
    </citation>
    <scope>NUCLEOTIDE SEQUENCE [LARGE SCALE GENOMIC DNA]</scope>
    <source>
        <strain evidence="1">AS23ysBPME_34</strain>
    </source>
</reference>